<dbReference type="InParanoid" id="A0A2K1J820"/>
<evidence type="ECO:0000313" key="3">
    <source>
        <dbReference type="Proteomes" id="UP000006727"/>
    </source>
</evidence>
<dbReference type="EMBL" id="ABEU02000016">
    <property type="protein sequence ID" value="PNR37673.1"/>
    <property type="molecule type" value="Genomic_DNA"/>
</dbReference>
<name>A0A2K1J820_PHYPA</name>
<evidence type="ECO:0000313" key="1">
    <source>
        <dbReference type="EMBL" id="PNR37673.1"/>
    </source>
</evidence>
<sequence length="70" mass="7709">MFGKKFVAQLEIKASLTPPRGMICCWGGGMPAIMPSFSRISTFFPVVFNPSDAHHCLILQLKLDILNSKA</sequence>
<accession>A0A2K1J820</accession>
<gene>
    <name evidence="1" type="ORF">PHYPA_020782</name>
</gene>
<organism evidence="1">
    <name type="scientific">Physcomitrium patens</name>
    <name type="common">Spreading-leaved earth moss</name>
    <name type="synonym">Physcomitrella patens</name>
    <dbReference type="NCBI Taxonomy" id="3218"/>
    <lineage>
        <taxon>Eukaryota</taxon>
        <taxon>Viridiplantae</taxon>
        <taxon>Streptophyta</taxon>
        <taxon>Embryophyta</taxon>
        <taxon>Bryophyta</taxon>
        <taxon>Bryophytina</taxon>
        <taxon>Bryopsida</taxon>
        <taxon>Funariidae</taxon>
        <taxon>Funariales</taxon>
        <taxon>Funariaceae</taxon>
        <taxon>Physcomitrium</taxon>
    </lineage>
</organism>
<dbReference type="Gramene" id="Pp3c16_10821V3.1">
    <property type="protein sequence ID" value="PAC:32983620.CDS.1"/>
    <property type="gene ID" value="Pp3c16_10821"/>
</dbReference>
<keyword evidence="3" id="KW-1185">Reference proteome</keyword>
<dbReference type="Proteomes" id="UP000006727">
    <property type="component" value="Chromosome 16"/>
</dbReference>
<protein>
    <submittedName>
        <fullName evidence="1 2">Uncharacterized protein</fullName>
    </submittedName>
</protein>
<dbReference type="EnsemblPlants" id="Pp3c16_10821V3.1">
    <property type="protein sequence ID" value="PAC:32983620.CDS.1"/>
    <property type="gene ID" value="Pp3c16_10821"/>
</dbReference>
<dbReference type="AlphaFoldDB" id="A0A2K1J820"/>
<reference evidence="2" key="3">
    <citation type="submission" date="2020-12" db="UniProtKB">
        <authorList>
            <consortium name="EnsemblPlants"/>
        </authorList>
    </citation>
    <scope>IDENTIFICATION</scope>
</reference>
<reference evidence="1 3" key="2">
    <citation type="journal article" date="2018" name="Plant J.">
        <title>The Physcomitrella patens chromosome-scale assembly reveals moss genome structure and evolution.</title>
        <authorList>
            <person name="Lang D."/>
            <person name="Ullrich K.K."/>
            <person name="Murat F."/>
            <person name="Fuchs J."/>
            <person name="Jenkins J."/>
            <person name="Haas F.B."/>
            <person name="Piednoel M."/>
            <person name="Gundlach H."/>
            <person name="Van Bel M."/>
            <person name="Meyberg R."/>
            <person name="Vives C."/>
            <person name="Morata J."/>
            <person name="Symeonidi A."/>
            <person name="Hiss M."/>
            <person name="Muchero W."/>
            <person name="Kamisugi Y."/>
            <person name="Saleh O."/>
            <person name="Blanc G."/>
            <person name="Decker E.L."/>
            <person name="van Gessel N."/>
            <person name="Grimwood J."/>
            <person name="Hayes R.D."/>
            <person name="Graham S.W."/>
            <person name="Gunter L.E."/>
            <person name="McDaniel S.F."/>
            <person name="Hoernstein S.N.W."/>
            <person name="Larsson A."/>
            <person name="Li F.W."/>
            <person name="Perroud P.F."/>
            <person name="Phillips J."/>
            <person name="Ranjan P."/>
            <person name="Rokshar D.S."/>
            <person name="Rothfels C.J."/>
            <person name="Schneider L."/>
            <person name="Shu S."/>
            <person name="Stevenson D.W."/>
            <person name="Thummler F."/>
            <person name="Tillich M."/>
            <person name="Villarreal Aguilar J.C."/>
            <person name="Widiez T."/>
            <person name="Wong G.K."/>
            <person name="Wymore A."/>
            <person name="Zhang Y."/>
            <person name="Zimmer A.D."/>
            <person name="Quatrano R.S."/>
            <person name="Mayer K.F.X."/>
            <person name="Goodstein D."/>
            <person name="Casacuberta J.M."/>
            <person name="Vandepoele K."/>
            <person name="Reski R."/>
            <person name="Cuming A.C."/>
            <person name="Tuskan G.A."/>
            <person name="Maumus F."/>
            <person name="Salse J."/>
            <person name="Schmutz J."/>
            <person name="Rensing S.A."/>
        </authorList>
    </citation>
    <scope>NUCLEOTIDE SEQUENCE [LARGE SCALE GENOMIC DNA]</scope>
    <source>
        <strain evidence="2 3">cv. Gransden 2004</strain>
    </source>
</reference>
<proteinExistence type="predicted"/>
<evidence type="ECO:0000313" key="2">
    <source>
        <dbReference type="EnsemblPlants" id="PAC:32983620.CDS.1"/>
    </source>
</evidence>
<reference evidence="1 3" key="1">
    <citation type="journal article" date="2008" name="Science">
        <title>The Physcomitrella genome reveals evolutionary insights into the conquest of land by plants.</title>
        <authorList>
            <person name="Rensing S."/>
            <person name="Lang D."/>
            <person name="Zimmer A."/>
            <person name="Terry A."/>
            <person name="Salamov A."/>
            <person name="Shapiro H."/>
            <person name="Nishiyama T."/>
            <person name="Perroud P.-F."/>
            <person name="Lindquist E."/>
            <person name="Kamisugi Y."/>
            <person name="Tanahashi T."/>
            <person name="Sakakibara K."/>
            <person name="Fujita T."/>
            <person name="Oishi K."/>
            <person name="Shin-I T."/>
            <person name="Kuroki Y."/>
            <person name="Toyoda A."/>
            <person name="Suzuki Y."/>
            <person name="Hashimoto A."/>
            <person name="Yamaguchi K."/>
            <person name="Sugano A."/>
            <person name="Kohara Y."/>
            <person name="Fujiyama A."/>
            <person name="Anterola A."/>
            <person name="Aoki S."/>
            <person name="Ashton N."/>
            <person name="Barbazuk W.B."/>
            <person name="Barker E."/>
            <person name="Bennetzen J."/>
            <person name="Bezanilla M."/>
            <person name="Blankenship R."/>
            <person name="Cho S.H."/>
            <person name="Dutcher S."/>
            <person name="Estelle M."/>
            <person name="Fawcett J.A."/>
            <person name="Gundlach H."/>
            <person name="Hanada K."/>
            <person name="Heyl A."/>
            <person name="Hicks K.A."/>
            <person name="Hugh J."/>
            <person name="Lohr M."/>
            <person name="Mayer K."/>
            <person name="Melkozernov A."/>
            <person name="Murata T."/>
            <person name="Nelson D."/>
            <person name="Pils B."/>
            <person name="Prigge M."/>
            <person name="Reiss B."/>
            <person name="Renner T."/>
            <person name="Rombauts S."/>
            <person name="Rushton P."/>
            <person name="Sanderfoot A."/>
            <person name="Schween G."/>
            <person name="Shiu S.-H."/>
            <person name="Stueber K."/>
            <person name="Theodoulou F.L."/>
            <person name="Tu H."/>
            <person name="Van de Peer Y."/>
            <person name="Verrier P.J."/>
            <person name="Waters E."/>
            <person name="Wood A."/>
            <person name="Yang L."/>
            <person name="Cove D."/>
            <person name="Cuming A."/>
            <person name="Hasebe M."/>
            <person name="Lucas S."/>
            <person name="Mishler D.B."/>
            <person name="Reski R."/>
            <person name="Grigoriev I."/>
            <person name="Quatrano R.S."/>
            <person name="Boore J.L."/>
        </authorList>
    </citation>
    <scope>NUCLEOTIDE SEQUENCE [LARGE SCALE GENOMIC DNA]</scope>
    <source>
        <strain evidence="2 3">cv. Gransden 2004</strain>
    </source>
</reference>